<feature type="region of interest" description="Disordered" evidence="1">
    <location>
        <begin position="158"/>
        <end position="197"/>
    </location>
</feature>
<dbReference type="AlphaFoldDB" id="A0AAD1Y2F2"/>
<accession>A0AAD1Y2F2</accession>
<dbReference type="Proteomes" id="UP001295684">
    <property type="component" value="Unassembled WGS sequence"/>
</dbReference>
<feature type="compositionally biased region" description="Basic and acidic residues" evidence="1">
    <location>
        <begin position="174"/>
        <end position="194"/>
    </location>
</feature>
<name>A0AAD1Y2F2_EUPCR</name>
<feature type="region of interest" description="Disordered" evidence="1">
    <location>
        <begin position="226"/>
        <end position="247"/>
    </location>
</feature>
<feature type="compositionally biased region" description="Polar residues" evidence="1">
    <location>
        <begin position="229"/>
        <end position="244"/>
    </location>
</feature>
<sequence>MKNFGRKYDVMVVDASMDVDQGLGTEGKLVQGMRGLGCKYGVLYFQVKGREKSGSGDLGEKEIKGGGELGKRVEECVGVQYLLFLLGQFCAQGMRIVVFSENRHLFDTNFLEQLQHKASKCSTPSIAQFSISKLGTFLKASPPSSIKTISKILKQTSNLSMTTKDSPPPTHLTKIQEESKHEEAKIPEEPKQEGAKIPSLPSLKTTHQASAPDLCTFCKRPDNLPPYSETFSDPPTEDTSNLNPPQRRVCKLRGHSEFYKVHKNLLNKVIKLAKNGNITSLKGFMNSLDNNVGQHFNKSIKHSNCNLKPEDKENYKICVRNYLVNNRMICCDILKLLCQTHPEWTNKQVLNACNVVICTEQLENAAEFLGND</sequence>
<keyword evidence="3" id="KW-1185">Reference proteome</keyword>
<evidence type="ECO:0000256" key="1">
    <source>
        <dbReference type="SAM" id="MobiDB-lite"/>
    </source>
</evidence>
<gene>
    <name evidence="2" type="ORF">ECRASSUSDP1_LOCUS25054</name>
</gene>
<reference evidence="2" key="1">
    <citation type="submission" date="2023-07" db="EMBL/GenBank/DDBJ databases">
        <authorList>
            <consortium name="AG Swart"/>
            <person name="Singh M."/>
            <person name="Singh A."/>
            <person name="Seah K."/>
            <person name="Emmerich C."/>
        </authorList>
    </citation>
    <scope>NUCLEOTIDE SEQUENCE</scope>
    <source>
        <strain evidence="2">DP1</strain>
    </source>
</reference>
<protein>
    <submittedName>
        <fullName evidence="2">Uncharacterized protein</fullName>
    </submittedName>
</protein>
<dbReference type="EMBL" id="CAMPGE010025831">
    <property type="protein sequence ID" value="CAI2383550.1"/>
    <property type="molecule type" value="Genomic_DNA"/>
</dbReference>
<evidence type="ECO:0000313" key="3">
    <source>
        <dbReference type="Proteomes" id="UP001295684"/>
    </source>
</evidence>
<evidence type="ECO:0000313" key="2">
    <source>
        <dbReference type="EMBL" id="CAI2383550.1"/>
    </source>
</evidence>
<organism evidence="2 3">
    <name type="scientific">Euplotes crassus</name>
    <dbReference type="NCBI Taxonomy" id="5936"/>
    <lineage>
        <taxon>Eukaryota</taxon>
        <taxon>Sar</taxon>
        <taxon>Alveolata</taxon>
        <taxon>Ciliophora</taxon>
        <taxon>Intramacronucleata</taxon>
        <taxon>Spirotrichea</taxon>
        <taxon>Hypotrichia</taxon>
        <taxon>Euplotida</taxon>
        <taxon>Euplotidae</taxon>
        <taxon>Moneuplotes</taxon>
    </lineage>
</organism>
<proteinExistence type="predicted"/>
<comment type="caution">
    <text evidence="2">The sequence shown here is derived from an EMBL/GenBank/DDBJ whole genome shotgun (WGS) entry which is preliminary data.</text>
</comment>